<sequence>MRVPSSEKSPRCDSEVEEEANAQAEVQKKKDEAEVQVNLYTHGSHRSRSKESQRPGTLLDTVGLHVYCLELVTMDLEHLPPF</sequence>
<evidence type="ECO:0000313" key="2">
    <source>
        <dbReference type="EMBL" id="KAB1253909.1"/>
    </source>
</evidence>
<organism evidence="2 3">
    <name type="scientific">Camelus dromedarius</name>
    <name type="common">Dromedary</name>
    <name type="synonym">Arabian camel</name>
    <dbReference type="NCBI Taxonomy" id="9838"/>
    <lineage>
        <taxon>Eukaryota</taxon>
        <taxon>Metazoa</taxon>
        <taxon>Chordata</taxon>
        <taxon>Craniata</taxon>
        <taxon>Vertebrata</taxon>
        <taxon>Euteleostomi</taxon>
        <taxon>Mammalia</taxon>
        <taxon>Eutheria</taxon>
        <taxon>Laurasiatheria</taxon>
        <taxon>Artiodactyla</taxon>
        <taxon>Tylopoda</taxon>
        <taxon>Camelidae</taxon>
        <taxon>Camelus</taxon>
    </lineage>
</organism>
<accession>A0A5N4C4S8</accession>
<gene>
    <name evidence="2" type="ORF">Cadr_000027035</name>
</gene>
<feature type="region of interest" description="Disordered" evidence="1">
    <location>
        <begin position="1"/>
        <end position="34"/>
    </location>
</feature>
<evidence type="ECO:0000256" key="1">
    <source>
        <dbReference type="SAM" id="MobiDB-lite"/>
    </source>
</evidence>
<reference evidence="2 3" key="1">
    <citation type="journal article" date="2019" name="Mol. Ecol. Resour.">
        <title>Improving Illumina assemblies with Hi-C and long reads: an example with the North African dromedary.</title>
        <authorList>
            <person name="Elbers J.P."/>
            <person name="Rogers M.F."/>
            <person name="Perelman P.L."/>
            <person name="Proskuryakova A.A."/>
            <person name="Serdyukova N.A."/>
            <person name="Johnson W.E."/>
            <person name="Horin P."/>
            <person name="Corander J."/>
            <person name="Murphy D."/>
            <person name="Burger P.A."/>
        </authorList>
    </citation>
    <scope>NUCLEOTIDE SEQUENCE [LARGE SCALE GENOMIC DNA]</scope>
    <source>
        <strain evidence="2">Drom800</strain>
        <tissue evidence="2">Blood</tissue>
    </source>
</reference>
<proteinExistence type="predicted"/>
<keyword evidence="3" id="KW-1185">Reference proteome</keyword>
<dbReference type="AlphaFoldDB" id="A0A5N4C4S8"/>
<protein>
    <submittedName>
        <fullName evidence="2">Uncharacterized protein</fullName>
    </submittedName>
</protein>
<evidence type="ECO:0000313" key="3">
    <source>
        <dbReference type="Proteomes" id="UP000299084"/>
    </source>
</evidence>
<comment type="caution">
    <text evidence="2">The sequence shown here is derived from an EMBL/GenBank/DDBJ whole genome shotgun (WGS) entry which is preliminary data.</text>
</comment>
<dbReference type="Proteomes" id="UP000299084">
    <property type="component" value="Unassembled WGS sequence"/>
</dbReference>
<dbReference type="EMBL" id="JWIN03000035">
    <property type="protein sequence ID" value="KAB1253909.1"/>
    <property type="molecule type" value="Genomic_DNA"/>
</dbReference>
<name>A0A5N4C4S8_CAMDR</name>